<dbReference type="EMBL" id="VCNI01000001">
    <property type="protein sequence ID" value="TMU57234.1"/>
    <property type="molecule type" value="Genomic_DNA"/>
</dbReference>
<accession>A0ABY2WRV1</accession>
<feature type="transmembrane region" description="Helical" evidence="1">
    <location>
        <begin position="268"/>
        <end position="287"/>
    </location>
</feature>
<name>A0ABY2WRV1_9FLAO</name>
<keyword evidence="3" id="KW-0808">Transferase</keyword>
<dbReference type="PANTHER" id="PTHR31605">
    <property type="entry name" value="GLYCEROL-3-PHOSPHATE O-ACYLTRANSFERASE 1"/>
    <property type="match status" value="1"/>
</dbReference>
<dbReference type="InterPro" id="IPR002123">
    <property type="entry name" value="Plipid/glycerol_acylTrfase"/>
</dbReference>
<dbReference type="RefSeq" id="WP_138834511.1">
    <property type="nucleotide sequence ID" value="NZ_VCNI01000001.1"/>
</dbReference>
<keyword evidence="1" id="KW-0472">Membrane</keyword>
<feature type="transmembrane region" description="Helical" evidence="1">
    <location>
        <begin position="299"/>
        <end position="322"/>
    </location>
</feature>
<keyword evidence="3" id="KW-0012">Acyltransferase</keyword>
<dbReference type="SMART" id="SM00563">
    <property type="entry name" value="PlsC"/>
    <property type="match status" value="1"/>
</dbReference>
<keyword evidence="1" id="KW-1133">Transmembrane helix</keyword>
<organism evidence="3 4">
    <name type="scientific">Flagellimonas algicola</name>
    <dbReference type="NCBI Taxonomy" id="2583815"/>
    <lineage>
        <taxon>Bacteria</taxon>
        <taxon>Pseudomonadati</taxon>
        <taxon>Bacteroidota</taxon>
        <taxon>Flavobacteriia</taxon>
        <taxon>Flavobacteriales</taxon>
        <taxon>Flavobacteriaceae</taxon>
        <taxon>Flagellimonas</taxon>
    </lineage>
</organism>
<dbReference type="Proteomes" id="UP000751614">
    <property type="component" value="Unassembled WGS sequence"/>
</dbReference>
<proteinExistence type="predicted"/>
<keyword evidence="4" id="KW-1185">Reference proteome</keyword>
<dbReference type="CDD" id="cd07992">
    <property type="entry name" value="LPLAT_AAK14816-like"/>
    <property type="match status" value="1"/>
</dbReference>
<dbReference type="Pfam" id="PF01553">
    <property type="entry name" value="Acyltransferase"/>
    <property type="match status" value="1"/>
</dbReference>
<dbReference type="GO" id="GO:0016746">
    <property type="term" value="F:acyltransferase activity"/>
    <property type="evidence" value="ECO:0007669"/>
    <property type="project" value="UniProtKB-KW"/>
</dbReference>
<evidence type="ECO:0000256" key="1">
    <source>
        <dbReference type="SAM" id="Phobius"/>
    </source>
</evidence>
<reference evidence="3 4" key="1">
    <citation type="submission" date="2019-05" db="EMBL/GenBank/DDBJ databases">
        <title>Flagellimonas sp. AsT0115, sp. nov., isolated from a marine red algae, Asparagopsis taxiformis.</title>
        <authorList>
            <person name="Kim J."/>
            <person name="Jeong S.E."/>
            <person name="Jeon C.O."/>
        </authorList>
    </citation>
    <scope>NUCLEOTIDE SEQUENCE [LARGE SCALE GENOMIC DNA]</scope>
    <source>
        <strain evidence="3 4">AsT0115</strain>
    </source>
</reference>
<protein>
    <submittedName>
        <fullName evidence="3">Glycerol acyltransferase</fullName>
    </submittedName>
</protein>
<comment type="caution">
    <text evidence="3">The sequence shown here is derived from an EMBL/GenBank/DDBJ whole genome shotgun (WGS) entry which is preliminary data.</text>
</comment>
<keyword evidence="1" id="KW-0812">Transmembrane</keyword>
<dbReference type="InterPro" id="IPR052744">
    <property type="entry name" value="GPAT/DAPAT"/>
</dbReference>
<evidence type="ECO:0000313" key="4">
    <source>
        <dbReference type="Proteomes" id="UP000751614"/>
    </source>
</evidence>
<evidence type="ECO:0000313" key="3">
    <source>
        <dbReference type="EMBL" id="TMU57234.1"/>
    </source>
</evidence>
<dbReference type="SUPFAM" id="SSF69593">
    <property type="entry name" value="Glycerol-3-phosphate (1)-acyltransferase"/>
    <property type="match status" value="1"/>
</dbReference>
<sequence>MGRETCRKRGVGLKQLGYYFLKLWIKLALFCYYKKIKVAGMENIPKDKPVLFLSNHQNALMDVLLIATSVKKSPWFITRADVFRGKVLKSLFQFLQMIPIYRFRDGKSNLHKNMAIFHQCGELLQSNAAIVLFPEANHSLQRRVRPLSKGFTRIIANALEKDPDLDLQLVPIGQNYAYPTQVGDSATLRFGEPISVRECKGSLDLKQKVFENLTKLTTHIPEAEYDEIIQKMGEEGEHYLRPKETNATISQGVSHQMMPKKGNLVPKILRLLFLLWNLPLVFLWRIGLKPKVPEPEFMATFRLGFVLFTYSLFYAGLFMVLWTVYDTDMAFMAVLSHSVFNVVLVKMGIASSQ</sequence>
<gene>
    <name evidence="3" type="ORF">FGG15_06725</name>
</gene>
<feature type="domain" description="Phospholipid/glycerol acyltransferase" evidence="2">
    <location>
        <begin position="50"/>
        <end position="177"/>
    </location>
</feature>
<evidence type="ECO:0000259" key="2">
    <source>
        <dbReference type="SMART" id="SM00563"/>
    </source>
</evidence>
<dbReference type="PANTHER" id="PTHR31605:SF0">
    <property type="entry name" value="GLYCEROL-3-PHOSPHATE O-ACYLTRANSFERASE 1"/>
    <property type="match status" value="1"/>
</dbReference>